<feature type="transmembrane region" description="Helical" evidence="1">
    <location>
        <begin position="79"/>
        <end position="98"/>
    </location>
</feature>
<comment type="caution">
    <text evidence="2">The sequence shown here is derived from an EMBL/GenBank/DDBJ whole genome shotgun (WGS) entry which is preliminary data.</text>
</comment>
<evidence type="ECO:0000256" key="1">
    <source>
        <dbReference type="SAM" id="Phobius"/>
    </source>
</evidence>
<dbReference type="RefSeq" id="WP_182947331.1">
    <property type="nucleotide sequence ID" value="NZ_JABEQK010000001.1"/>
</dbReference>
<proteinExistence type="predicted"/>
<keyword evidence="1" id="KW-0472">Membrane</keyword>
<evidence type="ECO:0000313" key="3">
    <source>
        <dbReference type="Proteomes" id="UP000540556"/>
    </source>
</evidence>
<dbReference type="AlphaFoldDB" id="A0A7W4KBC5"/>
<sequence>MMASPLPGLLIAASVVLSGLRGALPWQAGLVVLTLLAAALDGGALVRPCLASLFVVAGTVPLVWGLGRLEDRPPVPGERISGVGGGLMLTILAVLAVPRGLVDAVARPDLIAALVAILCGVLAAAVRRSVVGQCAGLAAAVNGLMLLAGLAGRDAVLAGAIALQVALLLVAFVCLRRIAWGREAT</sequence>
<reference evidence="2 3" key="1">
    <citation type="submission" date="2020-04" db="EMBL/GenBank/DDBJ databases">
        <title>Description of novel Gluconacetobacter.</title>
        <authorList>
            <person name="Sombolestani A."/>
        </authorList>
    </citation>
    <scope>NUCLEOTIDE SEQUENCE [LARGE SCALE GENOMIC DNA]</scope>
    <source>
        <strain evidence="2 3">LMG 27800</strain>
    </source>
</reference>
<accession>A0A7W4KBC5</accession>
<evidence type="ECO:0000313" key="2">
    <source>
        <dbReference type="EMBL" id="MBB2203715.1"/>
    </source>
</evidence>
<feature type="transmembrane region" description="Helical" evidence="1">
    <location>
        <begin position="157"/>
        <end position="175"/>
    </location>
</feature>
<organism evidence="2 3">
    <name type="scientific">Gluconacetobacter takamatsuzukensis</name>
    <dbReference type="NCBI Taxonomy" id="1286190"/>
    <lineage>
        <taxon>Bacteria</taxon>
        <taxon>Pseudomonadati</taxon>
        <taxon>Pseudomonadota</taxon>
        <taxon>Alphaproteobacteria</taxon>
        <taxon>Acetobacterales</taxon>
        <taxon>Acetobacteraceae</taxon>
        <taxon>Gluconacetobacter</taxon>
    </lineage>
</organism>
<dbReference type="EMBL" id="JABEQK010000001">
    <property type="protein sequence ID" value="MBB2203715.1"/>
    <property type="molecule type" value="Genomic_DNA"/>
</dbReference>
<keyword evidence="3" id="KW-1185">Reference proteome</keyword>
<protein>
    <recommendedName>
        <fullName evidence="4">Hydrogenase-4 component E</fullName>
    </recommendedName>
</protein>
<feature type="transmembrane region" description="Helical" evidence="1">
    <location>
        <begin position="134"/>
        <end position="151"/>
    </location>
</feature>
<evidence type="ECO:0008006" key="4">
    <source>
        <dbReference type="Google" id="ProtNLM"/>
    </source>
</evidence>
<dbReference type="Proteomes" id="UP000540556">
    <property type="component" value="Unassembled WGS sequence"/>
</dbReference>
<keyword evidence="1" id="KW-0812">Transmembrane</keyword>
<feature type="transmembrane region" description="Helical" evidence="1">
    <location>
        <begin position="110"/>
        <end position="127"/>
    </location>
</feature>
<name>A0A7W4KBC5_9PROT</name>
<gene>
    <name evidence="2" type="ORF">HLH27_01610</name>
</gene>
<feature type="transmembrane region" description="Helical" evidence="1">
    <location>
        <begin position="45"/>
        <end position="67"/>
    </location>
</feature>
<keyword evidence="1" id="KW-1133">Transmembrane helix</keyword>